<evidence type="ECO:0000259" key="1">
    <source>
        <dbReference type="Pfam" id="PF00899"/>
    </source>
</evidence>
<name>A0A4R3MQK2_9FIRM</name>
<evidence type="ECO:0000313" key="2">
    <source>
        <dbReference type="EMBL" id="TCT16166.1"/>
    </source>
</evidence>
<dbReference type="RefSeq" id="WP_132250350.1">
    <property type="nucleotide sequence ID" value="NZ_SMAL01000002.1"/>
</dbReference>
<protein>
    <submittedName>
        <fullName evidence="2">tRNA A37 threonylcarbamoyladenosine dehydratase</fullName>
    </submittedName>
</protein>
<dbReference type="FunFam" id="3.40.50.720:FF:000141">
    <property type="entry name" value="tRNA threonylcarbamoyladenosine dehydratase"/>
    <property type="match status" value="1"/>
</dbReference>
<dbReference type="OrthoDB" id="9804150at2"/>
<dbReference type="GO" id="GO:0061504">
    <property type="term" value="P:cyclic threonylcarbamoyladenosine biosynthetic process"/>
    <property type="evidence" value="ECO:0007669"/>
    <property type="project" value="TreeGrafter"/>
</dbReference>
<dbReference type="Proteomes" id="UP000294902">
    <property type="component" value="Unassembled WGS sequence"/>
</dbReference>
<dbReference type="Pfam" id="PF00899">
    <property type="entry name" value="ThiF"/>
    <property type="match status" value="1"/>
</dbReference>
<accession>A0A4R3MQK2</accession>
<keyword evidence="3" id="KW-1185">Reference proteome</keyword>
<feature type="domain" description="THIF-type NAD/FAD binding fold" evidence="1">
    <location>
        <begin position="6"/>
        <end position="249"/>
    </location>
</feature>
<dbReference type="InterPro" id="IPR035985">
    <property type="entry name" value="Ubiquitin-activating_enz"/>
</dbReference>
<dbReference type="PANTHER" id="PTHR43267:SF1">
    <property type="entry name" value="TRNA THREONYLCARBAMOYLADENOSINE DEHYDRATASE"/>
    <property type="match status" value="1"/>
</dbReference>
<dbReference type="CDD" id="cd00755">
    <property type="entry name" value="YgdL_like"/>
    <property type="match status" value="1"/>
</dbReference>
<dbReference type="PANTHER" id="PTHR43267">
    <property type="entry name" value="TRNA THREONYLCARBAMOYLADENOSINE DEHYDRATASE"/>
    <property type="match status" value="1"/>
</dbReference>
<organism evidence="2 3">
    <name type="scientific">Natranaerovirga pectinivora</name>
    <dbReference type="NCBI Taxonomy" id="682400"/>
    <lineage>
        <taxon>Bacteria</taxon>
        <taxon>Bacillati</taxon>
        <taxon>Bacillota</taxon>
        <taxon>Clostridia</taxon>
        <taxon>Lachnospirales</taxon>
        <taxon>Natranaerovirgaceae</taxon>
        <taxon>Natranaerovirga</taxon>
    </lineage>
</organism>
<dbReference type="GO" id="GO:0008641">
    <property type="term" value="F:ubiquitin-like modifier activating enzyme activity"/>
    <property type="evidence" value="ECO:0007669"/>
    <property type="project" value="InterPro"/>
</dbReference>
<dbReference type="Gene3D" id="3.40.50.720">
    <property type="entry name" value="NAD(P)-binding Rossmann-like Domain"/>
    <property type="match status" value="1"/>
</dbReference>
<reference evidence="2 3" key="1">
    <citation type="submission" date="2019-03" db="EMBL/GenBank/DDBJ databases">
        <title>Genomic Encyclopedia of Type Strains, Phase IV (KMG-IV): sequencing the most valuable type-strain genomes for metagenomic binning, comparative biology and taxonomic classification.</title>
        <authorList>
            <person name="Goeker M."/>
        </authorList>
    </citation>
    <scope>NUCLEOTIDE SEQUENCE [LARGE SCALE GENOMIC DNA]</scope>
    <source>
        <strain evidence="2 3">DSM 24629</strain>
    </source>
</reference>
<comment type="caution">
    <text evidence="2">The sequence shown here is derived from an EMBL/GenBank/DDBJ whole genome shotgun (WGS) entry which is preliminary data.</text>
</comment>
<dbReference type="EMBL" id="SMAL01000002">
    <property type="protein sequence ID" value="TCT16166.1"/>
    <property type="molecule type" value="Genomic_DNA"/>
</dbReference>
<proteinExistence type="predicted"/>
<dbReference type="AlphaFoldDB" id="A0A4R3MQK2"/>
<gene>
    <name evidence="2" type="ORF">EDC18_102182</name>
</gene>
<dbReference type="SUPFAM" id="SSF69572">
    <property type="entry name" value="Activating enzymes of the ubiquitin-like proteins"/>
    <property type="match status" value="1"/>
</dbReference>
<evidence type="ECO:0000313" key="3">
    <source>
        <dbReference type="Proteomes" id="UP000294902"/>
    </source>
</evidence>
<dbReference type="InterPro" id="IPR045886">
    <property type="entry name" value="ThiF/MoeB/HesA"/>
</dbReference>
<dbReference type="InterPro" id="IPR000594">
    <property type="entry name" value="ThiF_NAD_FAD-bd"/>
</dbReference>
<sequence length="251" mass="27609">MLHAFSRTEMLIGKEGLEKLKNSTVAVFGIGGVGTYAVEGLVRSGVGKLILVDDDDVCLTNINRQLHATRKTIGKPKVEVMKERILTINPKVEVVAYQELYTAETAEKLLSDDYDYVIDAIDMVTSKLDLIERCNNKKIPIISAMGAGNKMNPAMLEVSDIYKTSICPLAKVMRKELKKRAIKKLKVVYSKEAPLTPIALEGDCKTNCICPNKDRTCVTRRQIPGSMSFVPSVSGLIIASEVVKDLIGYKG</sequence>
<dbReference type="GO" id="GO:0061503">
    <property type="term" value="F:tRNA threonylcarbamoyladenosine dehydratase"/>
    <property type="evidence" value="ECO:0007669"/>
    <property type="project" value="TreeGrafter"/>
</dbReference>